<evidence type="ECO:0000259" key="4">
    <source>
        <dbReference type="PROSITE" id="PS50011"/>
    </source>
</evidence>
<keyword evidence="5" id="KW-0808">Transferase</keyword>
<evidence type="ECO:0000256" key="2">
    <source>
        <dbReference type="ARBA" id="ARBA00022840"/>
    </source>
</evidence>
<keyword evidence="2" id="KW-0067">ATP-binding</keyword>
<keyword evidence="6" id="KW-1185">Reference proteome</keyword>
<dbReference type="SUPFAM" id="SSF56112">
    <property type="entry name" value="Protein kinase-like (PK-like)"/>
    <property type="match status" value="1"/>
</dbReference>
<dbReference type="Gene3D" id="1.10.510.10">
    <property type="entry name" value="Transferase(Phosphotransferase) domain 1"/>
    <property type="match status" value="1"/>
</dbReference>
<keyword evidence="3" id="KW-0472">Membrane</keyword>
<dbReference type="PANTHER" id="PTHR24416:SF630">
    <property type="entry name" value="LOC100170540 PROTEIN"/>
    <property type="match status" value="1"/>
</dbReference>
<evidence type="ECO:0000313" key="5">
    <source>
        <dbReference type="EMBL" id="CAH2322744.1"/>
    </source>
</evidence>
<dbReference type="PANTHER" id="PTHR24416">
    <property type="entry name" value="TYROSINE-PROTEIN KINASE RECEPTOR"/>
    <property type="match status" value="1"/>
</dbReference>
<proteinExistence type="predicted"/>
<dbReference type="EMBL" id="OW240922">
    <property type="protein sequence ID" value="CAH2322744.1"/>
    <property type="molecule type" value="Genomic_DNA"/>
</dbReference>
<feature type="transmembrane region" description="Helical" evidence="3">
    <location>
        <begin position="32"/>
        <end position="53"/>
    </location>
</feature>
<name>A0AAD1TBB4_PELCU</name>
<evidence type="ECO:0000256" key="3">
    <source>
        <dbReference type="SAM" id="Phobius"/>
    </source>
</evidence>
<gene>
    <name evidence="5" type="ORF">PECUL_23A031911</name>
</gene>
<dbReference type="InterPro" id="IPR050122">
    <property type="entry name" value="RTK"/>
</dbReference>
<dbReference type="InterPro" id="IPR001245">
    <property type="entry name" value="Ser-Thr/Tyr_kinase_cat_dom"/>
</dbReference>
<dbReference type="PRINTS" id="PR00109">
    <property type="entry name" value="TYRKINASE"/>
</dbReference>
<dbReference type="Proteomes" id="UP001295444">
    <property type="component" value="Chromosome 11"/>
</dbReference>
<dbReference type="FunFam" id="1.10.510.10:FF:000450">
    <property type="entry name" value="Tyrosine-protein kinase STYK1"/>
    <property type="match status" value="1"/>
</dbReference>
<keyword evidence="3" id="KW-0812">Transmembrane</keyword>
<dbReference type="PROSITE" id="PS00109">
    <property type="entry name" value="PROTEIN_KINASE_TYR"/>
    <property type="match status" value="1"/>
</dbReference>
<dbReference type="Pfam" id="PF07714">
    <property type="entry name" value="PK_Tyr_Ser-Thr"/>
    <property type="match status" value="1"/>
</dbReference>
<sequence length="424" mass="48210">MEGGHFRGPSRTLLNCSSDDQLCRVQTYEPEVIIVPVLFVGVSVILLAAIFCLQYRARKQRDHEKQDAQSQQRLGHQTSTISLEDLSLESVLRTKDASLQTLETPRENIRRPLQLVGEGRFGPIYRTVLRDPEGGRERNIIIKQLRDVSRTHATAEPREVRYFLKRAAFQPWLGQHAHLVDMLGCCSLQEPFYIIQENLEPGSLLNFLWDCRRDVMSMDGILYDITECQVYSIALQILSALEFLHQRNLLHGDVAARNVLIQSNFTAKLSGLGGACDMRLRGTFPSRRPAPLKWMAPERLLHLPLSVKSDIWSFGIFMYEMITLGAPPYPEIPPSNILQHLQRGNILTRPSNCNPSMYSIMKSCWAWKASDRVSPSNLRKRLEVGKKNSNDKTVLQVPELVVPELYAVVAGTEILKMETDYTVL</sequence>
<organism evidence="5 6">
    <name type="scientific">Pelobates cultripes</name>
    <name type="common">Western spadefoot toad</name>
    <dbReference type="NCBI Taxonomy" id="61616"/>
    <lineage>
        <taxon>Eukaryota</taxon>
        <taxon>Metazoa</taxon>
        <taxon>Chordata</taxon>
        <taxon>Craniata</taxon>
        <taxon>Vertebrata</taxon>
        <taxon>Euteleostomi</taxon>
        <taxon>Amphibia</taxon>
        <taxon>Batrachia</taxon>
        <taxon>Anura</taxon>
        <taxon>Pelobatoidea</taxon>
        <taxon>Pelobatidae</taxon>
        <taxon>Pelobates</taxon>
    </lineage>
</organism>
<dbReference type="Gene3D" id="3.30.200.20">
    <property type="entry name" value="Phosphorylase Kinase, domain 1"/>
    <property type="match status" value="1"/>
</dbReference>
<dbReference type="GO" id="GO:0004714">
    <property type="term" value="F:transmembrane receptor protein tyrosine kinase activity"/>
    <property type="evidence" value="ECO:0007669"/>
    <property type="project" value="TreeGrafter"/>
</dbReference>
<reference evidence="5" key="1">
    <citation type="submission" date="2022-03" db="EMBL/GenBank/DDBJ databases">
        <authorList>
            <person name="Alioto T."/>
            <person name="Alioto T."/>
            <person name="Gomez Garrido J."/>
        </authorList>
    </citation>
    <scope>NUCLEOTIDE SEQUENCE</scope>
</reference>
<dbReference type="GO" id="GO:0043235">
    <property type="term" value="C:receptor complex"/>
    <property type="evidence" value="ECO:0007669"/>
    <property type="project" value="TreeGrafter"/>
</dbReference>
<keyword evidence="5" id="KW-0418">Kinase</keyword>
<dbReference type="InterPro" id="IPR000719">
    <property type="entry name" value="Prot_kinase_dom"/>
</dbReference>
<accession>A0AAD1TBB4</accession>
<protein>
    <submittedName>
        <fullName evidence="5">Tyrosine- kinase STYK1</fullName>
    </submittedName>
</protein>
<dbReference type="PROSITE" id="PS50011">
    <property type="entry name" value="PROTEIN_KINASE_DOM"/>
    <property type="match status" value="1"/>
</dbReference>
<evidence type="ECO:0000313" key="6">
    <source>
        <dbReference type="Proteomes" id="UP001295444"/>
    </source>
</evidence>
<dbReference type="GO" id="GO:0007169">
    <property type="term" value="P:cell surface receptor protein tyrosine kinase signaling pathway"/>
    <property type="evidence" value="ECO:0007669"/>
    <property type="project" value="TreeGrafter"/>
</dbReference>
<dbReference type="InterPro" id="IPR008266">
    <property type="entry name" value="Tyr_kinase_AS"/>
</dbReference>
<dbReference type="InterPro" id="IPR011009">
    <property type="entry name" value="Kinase-like_dom_sf"/>
</dbReference>
<dbReference type="AlphaFoldDB" id="A0AAD1TBB4"/>
<dbReference type="GO" id="GO:0005886">
    <property type="term" value="C:plasma membrane"/>
    <property type="evidence" value="ECO:0007669"/>
    <property type="project" value="TreeGrafter"/>
</dbReference>
<keyword evidence="3" id="KW-1133">Transmembrane helix</keyword>
<dbReference type="GO" id="GO:0005524">
    <property type="term" value="F:ATP binding"/>
    <property type="evidence" value="ECO:0007669"/>
    <property type="project" value="UniProtKB-KW"/>
</dbReference>
<keyword evidence="1" id="KW-0547">Nucleotide-binding</keyword>
<evidence type="ECO:0000256" key="1">
    <source>
        <dbReference type="ARBA" id="ARBA00022741"/>
    </source>
</evidence>
<feature type="domain" description="Protein kinase" evidence="4">
    <location>
        <begin position="110"/>
        <end position="384"/>
    </location>
</feature>